<dbReference type="EMBL" id="CAXDID020000179">
    <property type="protein sequence ID" value="CAL6049368.1"/>
    <property type="molecule type" value="Genomic_DNA"/>
</dbReference>
<feature type="coiled-coil region" evidence="1">
    <location>
        <begin position="309"/>
        <end position="595"/>
    </location>
</feature>
<reference evidence="4 5" key="2">
    <citation type="submission" date="2024-07" db="EMBL/GenBank/DDBJ databases">
        <authorList>
            <person name="Akdeniz Z."/>
        </authorList>
    </citation>
    <scope>NUCLEOTIDE SEQUENCE [LARGE SCALE GENOMIC DNA]</scope>
</reference>
<comment type="caution">
    <text evidence="3">The sequence shown here is derived from an EMBL/GenBank/DDBJ whole genome shotgun (WGS) entry which is preliminary data.</text>
</comment>
<evidence type="ECO:0000313" key="5">
    <source>
        <dbReference type="Proteomes" id="UP001642409"/>
    </source>
</evidence>
<evidence type="ECO:0000256" key="2">
    <source>
        <dbReference type="SAM" id="MobiDB-lite"/>
    </source>
</evidence>
<dbReference type="EMBL" id="CATOUU010000879">
    <property type="protein sequence ID" value="CAI9956735.1"/>
    <property type="molecule type" value="Genomic_DNA"/>
</dbReference>
<accession>A0AA86QRJ9</accession>
<dbReference type="AlphaFoldDB" id="A0AA86QRJ9"/>
<gene>
    <name evidence="4" type="ORF">HINF_LOCUS43222</name>
    <name evidence="3" type="ORF">HINF_LOCUS44380</name>
</gene>
<evidence type="ECO:0000256" key="1">
    <source>
        <dbReference type="SAM" id="Coils"/>
    </source>
</evidence>
<keyword evidence="1" id="KW-0175">Coiled coil</keyword>
<feature type="region of interest" description="Disordered" evidence="2">
    <location>
        <begin position="167"/>
        <end position="189"/>
    </location>
</feature>
<sequence>MPNIDERLEQLRARVGTSMSKAPVNEEVTRKYKEHIDKQNQETMRLISNFPSYKNPHVQAIQSPQITKGFDQEFYDGLYKNRKTAQPITADNIIIDYSAQFDQRLQQQQLQQQSQQYKQMIQPKQMQNIVKMPESRAPTQQQSQVYSSTISYVPPADQFQVQTRTESNINRSTSQENNSLRNKSPLKSTDLTMSKSLQEIQQTQYMHLQQKDLKAQNDNAKKLLSSKDDEIMMKDMQIMDLQKELQQNRQRDFDHITYQRLQETCEDQKKIILQLKEERDQDKKAFFEELVKRDTIINQLENSSNAILLQQKNQEIVLLNSQINHMKQNLGDQVAFELREHNEQLKQRLRQIQKNVDHLEVTMSTNQTELHLKEMVITNLMQENNQLLQSQSIAENQLSNSRHMEAQRALELESEITNYTRKITDLQQQLDNMQIDYEQIKSKCESHKSENVQLQKALQLEKASSLKYEQQLQQLNADYMKLNQDNLNLSQKLISKPSPAKLSDSANNALNAEIAELKQEISHLSVQYTEEKAALLEQNKFNLNKAEQQNKYLQNEIQRQKQLQEQLDAQNNIQQLKLKQELENALQKVKESSVQKLNSSQNAEKMNQSCGINDLFATPRVNNQEDAGQLIQQIIENANKLKSVFKTELIRSQLRTSRSPVEGCFKAVEDLQKLFD</sequence>
<proteinExistence type="predicted"/>
<evidence type="ECO:0000313" key="4">
    <source>
        <dbReference type="EMBL" id="CAL6049368.1"/>
    </source>
</evidence>
<evidence type="ECO:0000313" key="3">
    <source>
        <dbReference type="EMBL" id="CAI9956735.1"/>
    </source>
</evidence>
<reference evidence="3" key="1">
    <citation type="submission" date="2023-06" db="EMBL/GenBank/DDBJ databases">
        <authorList>
            <person name="Kurt Z."/>
        </authorList>
    </citation>
    <scope>NUCLEOTIDE SEQUENCE</scope>
</reference>
<name>A0AA86QRJ9_9EUKA</name>
<keyword evidence="5" id="KW-1185">Reference proteome</keyword>
<protein>
    <submittedName>
        <fullName evidence="4">Hypothetical_protein</fullName>
    </submittedName>
</protein>
<organism evidence="3">
    <name type="scientific">Hexamita inflata</name>
    <dbReference type="NCBI Taxonomy" id="28002"/>
    <lineage>
        <taxon>Eukaryota</taxon>
        <taxon>Metamonada</taxon>
        <taxon>Diplomonadida</taxon>
        <taxon>Hexamitidae</taxon>
        <taxon>Hexamitinae</taxon>
        <taxon>Hexamita</taxon>
    </lineage>
</organism>
<dbReference type="Proteomes" id="UP001642409">
    <property type="component" value="Unassembled WGS sequence"/>
</dbReference>